<keyword evidence="1" id="KW-0812">Transmembrane</keyword>
<accession>A0A2S0KCG6</accession>
<gene>
    <name evidence="2" type="ORF">C6V83_02850</name>
</gene>
<dbReference type="EMBL" id="CP027433">
    <property type="protein sequence ID" value="AVL99382.1"/>
    <property type="molecule type" value="Genomic_DNA"/>
</dbReference>
<evidence type="ECO:0000313" key="2">
    <source>
        <dbReference type="EMBL" id="AVL99382.1"/>
    </source>
</evidence>
<proteinExistence type="predicted"/>
<sequence length="173" mass="18262">MIEQPPPRPNAVGAALTRPDSLRNAVWLMYLGAVLQVAFGVAFFMIVGGLGDDDAVRAEFARRAGDDAQALVDNAVTAWRIGIGAGTLLLTALWLLLAWANGQGRAWGRVAATLTGIAAIALSVFVLLNGFNAVVLITLLLAVTILYFLYRPDATEFYDAVAARHTGTGPPVA</sequence>
<feature type="transmembrane region" description="Helical" evidence="1">
    <location>
        <begin position="106"/>
        <end position="127"/>
    </location>
</feature>
<keyword evidence="1" id="KW-1133">Transmembrane helix</keyword>
<dbReference type="AlphaFoldDB" id="A0A2S0KCG6"/>
<dbReference type="RefSeq" id="WP_105941117.1">
    <property type="nucleotide sequence ID" value="NZ_CP027433.1"/>
</dbReference>
<name>A0A2S0KCG6_9ACTN</name>
<keyword evidence="1" id="KW-0472">Membrane</keyword>
<evidence type="ECO:0008006" key="4">
    <source>
        <dbReference type="Google" id="ProtNLM"/>
    </source>
</evidence>
<feature type="transmembrane region" description="Helical" evidence="1">
    <location>
        <begin position="78"/>
        <end position="99"/>
    </location>
</feature>
<feature type="transmembrane region" description="Helical" evidence="1">
    <location>
        <begin position="133"/>
        <end position="150"/>
    </location>
</feature>
<protein>
    <recommendedName>
        <fullName evidence="4">DUF2127 domain-containing protein</fullName>
    </recommendedName>
</protein>
<evidence type="ECO:0000313" key="3">
    <source>
        <dbReference type="Proteomes" id="UP000239814"/>
    </source>
</evidence>
<dbReference type="OrthoDB" id="10003081at2"/>
<organism evidence="2 3">
    <name type="scientific">Gordonia iterans</name>
    <dbReference type="NCBI Taxonomy" id="1004901"/>
    <lineage>
        <taxon>Bacteria</taxon>
        <taxon>Bacillati</taxon>
        <taxon>Actinomycetota</taxon>
        <taxon>Actinomycetes</taxon>
        <taxon>Mycobacteriales</taxon>
        <taxon>Gordoniaceae</taxon>
        <taxon>Gordonia</taxon>
    </lineage>
</organism>
<dbReference type="KEGG" id="git:C6V83_02850"/>
<dbReference type="Proteomes" id="UP000239814">
    <property type="component" value="Chromosome"/>
</dbReference>
<reference evidence="2 3" key="1">
    <citation type="submission" date="2018-03" db="EMBL/GenBank/DDBJ databases">
        <title>Characteristics and genome of n-alkane degrading marine bacteria Gordonia iterans isolated from crude oil contaminated in Tae-an, South Korea.</title>
        <authorList>
            <person name="Lee S.-S."/>
            <person name="Kim H."/>
        </authorList>
    </citation>
    <scope>NUCLEOTIDE SEQUENCE [LARGE SCALE GENOMIC DNA]</scope>
    <source>
        <strain evidence="2 3">Co17</strain>
    </source>
</reference>
<evidence type="ECO:0000256" key="1">
    <source>
        <dbReference type="SAM" id="Phobius"/>
    </source>
</evidence>
<keyword evidence="3" id="KW-1185">Reference proteome</keyword>
<feature type="transmembrane region" description="Helical" evidence="1">
    <location>
        <begin position="27"/>
        <end position="47"/>
    </location>
</feature>